<dbReference type="RefSeq" id="WP_377917369.1">
    <property type="nucleotide sequence ID" value="NZ_JBHRZT010000068.1"/>
</dbReference>
<organism evidence="1 2">
    <name type="scientific">Bacillus songklensis</name>
    <dbReference type="NCBI Taxonomy" id="1069116"/>
    <lineage>
        <taxon>Bacteria</taxon>
        <taxon>Bacillati</taxon>
        <taxon>Bacillota</taxon>
        <taxon>Bacilli</taxon>
        <taxon>Bacillales</taxon>
        <taxon>Bacillaceae</taxon>
        <taxon>Bacillus</taxon>
    </lineage>
</organism>
<comment type="caution">
    <text evidence="1">The sequence shown here is derived from an EMBL/GenBank/DDBJ whole genome shotgun (WGS) entry which is preliminary data.</text>
</comment>
<gene>
    <name evidence="1" type="ORF">ACFOU2_17680</name>
</gene>
<reference evidence="2" key="1">
    <citation type="journal article" date="2019" name="Int. J. Syst. Evol. Microbiol.">
        <title>The Global Catalogue of Microorganisms (GCM) 10K type strain sequencing project: providing services to taxonomists for standard genome sequencing and annotation.</title>
        <authorList>
            <consortium name="The Broad Institute Genomics Platform"/>
            <consortium name="The Broad Institute Genome Sequencing Center for Infectious Disease"/>
            <person name="Wu L."/>
            <person name="Ma J."/>
        </authorList>
    </citation>
    <scope>NUCLEOTIDE SEQUENCE [LARGE SCALE GENOMIC DNA]</scope>
    <source>
        <strain evidence="2">CCUG 61889</strain>
    </source>
</reference>
<sequence>MLNRLLDVKRIVKRNAEYDVTIMQTPNKGEDKGYRQVYRLSVAASCHAEIVHKIFQMFNVADTLPRDFKARYISTGDIVLIDEGTKGQFYYKLIPGGWKLINRVQVR</sequence>
<dbReference type="EMBL" id="JBHRZT010000068">
    <property type="protein sequence ID" value="MFC3885201.1"/>
    <property type="molecule type" value="Genomic_DNA"/>
</dbReference>
<proteinExistence type="predicted"/>
<dbReference type="Proteomes" id="UP001595752">
    <property type="component" value="Unassembled WGS sequence"/>
</dbReference>
<evidence type="ECO:0000313" key="2">
    <source>
        <dbReference type="Proteomes" id="UP001595752"/>
    </source>
</evidence>
<accession>A0ABV8B7P1</accession>
<protein>
    <submittedName>
        <fullName evidence="1">YodL domain-containing protein</fullName>
    </submittedName>
</protein>
<evidence type="ECO:0000313" key="1">
    <source>
        <dbReference type="EMBL" id="MFC3885201.1"/>
    </source>
</evidence>
<keyword evidence="2" id="KW-1185">Reference proteome</keyword>
<name>A0ABV8B7P1_9BACI</name>